<dbReference type="EMBL" id="QHHQ01000008">
    <property type="protein sequence ID" value="RAH97670.1"/>
    <property type="molecule type" value="Genomic_DNA"/>
</dbReference>
<dbReference type="InterPro" id="IPR036291">
    <property type="entry name" value="NAD(P)-bd_dom_sf"/>
</dbReference>
<dbReference type="PRINTS" id="PR00081">
    <property type="entry name" value="GDHRDH"/>
</dbReference>
<feature type="region of interest" description="Disordered" evidence="3">
    <location>
        <begin position="299"/>
        <end position="324"/>
    </location>
</feature>
<proteinExistence type="inferred from homology"/>
<dbReference type="GO" id="GO:0016491">
    <property type="term" value="F:oxidoreductase activity"/>
    <property type="evidence" value="ECO:0007669"/>
    <property type="project" value="UniProtKB-KW"/>
</dbReference>
<dbReference type="PROSITE" id="PS00061">
    <property type="entry name" value="ADH_SHORT"/>
    <property type="match status" value="1"/>
</dbReference>
<accession>A0A8B2NRA6</accession>
<dbReference type="Gene3D" id="3.40.50.720">
    <property type="entry name" value="NAD(P)-binding Rossmann-like Domain"/>
    <property type="match status" value="1"/>
</dbReference>
<feature type="compositionally biased region" description="Basic and acidic residues" evidence="3">
    <location>
        <begin position="20"/>
        <end position="32"/>
    </location>
</feature>
<dbReference type="GO" id="GO:0016020">
    <property type="term" value="C:membrane"/>
    <property type="evidence" value="ECO:0007669"/>
    <property type="project" value="TreeGrafter"/>
</dbReference>
<reference evidence="4 5" key="1">
    <citation type="submission" date="2018-05" db="EMBL/GenBank/DDBJ databases">
        <title>Acuticoccus sediminis sp. nov., isolated from deep-sea sediment of Indian Ocean.</title>
        <authorList>
            <person name="Liu X."/>
            <person name="Lai Q."/>
            <person name="Du Y."/>
            <person name="Sun F."/>
            <person name="Zhang X."/>
            <person name="Wang S."/>
            <person name="Shao Z."/>
        </authorList>
    </citation>
    <scope>NUCLEOTIDE SEQUENCE [LARGE SCALE GENOMIC DNA]</scope>
    <source>
        <strain evidence="4 5">PTG4-2</strain>
    </source>
</reference>
<dbReference type="CDD" id="cd05233">
    <property type="entry name" value="SDR_c"/>
    <property type="match status" value="1"/>
</dbReference>
<dbReference type="InterPro" id="IPR002347">
    <property type="entry name" value="SDR_fam"/>
</dbReference>
<evidence type="ECO:0000256" key="1">
    <source>
        <dbReference type="ARBA" id="ARBA00006484"/>
    </source>
</evidence>
<feature type="compositionally biased region" description="Basic and acidic residues" evidence="3">
    <location>
        <begin position="309"/>
        <end position="318"/>
    </location>
</feature>
<name>A0A8B2NRA6_9HYPH</name>
<protein>
    <submittedName>
        <fullName evidence="4">Oxidoreductase</fullName>
    </submittedName>
</protein>
<dbReference type="PANTHER" id="PTHR44196">
    <property type="entry name" value="DEHYDROGENASE/REDUCTASE SDR FAMILY MEMBER 7B"/>
    <property type="match status" value="1"/>
</dbReference>
<dbReference type="PANTHER" id="PTHR44196:SF1">
    <property type="entry name" value="DEHYDROGENASE_REDUCTASE SDR FAMILY MEMBER 7B"/>
    <property type="match status" value="1"/>
</dbReference>
<keyword evidence="2" id="KW-0560">Oxidoreductase</keyword>
<evidence type="ECO:0000313" key="5">
    <source>
        <dbReference type="Proteomes" id="UP000249590"/>
    </source>
</evidence>
<dbReference type="SUPFAM" id="SSF51735">
    <property type="entry name" value="NAD(P)-binding Rossmann-fold domains"/>
    <property type="match status" value="1"/>
</dbReference>
<evidence type="ECO:0000256" key="3">
    <source>
        <dbReference type="SAM" id="MobiDB-lite"/>
    </source>
</evidence>
<evidence type="ECO:0000313" key="4">
    <source>
        <dbReference type="EMBL" id="RAH97670.1"/>
    </source>
</evidence>
<feature type="region of interest" description="Disordered" evidence="3">
    <location>
        <begin position="1"/>
        <end position="40"/>
    </location>
</feature>
<comment type="caution">
    <text evidence="4">The sequence shown here is derived from an EMBL/GenBank/DDBJ whole genome shotgun (WGS) entry which is preliminary data.</text>
</comment>
<organism evidence="4 5">
    <name type="scientific">Acuticoccus sediminis</name>
    <dbReference type="NCBI Taxonomy" id="2184697"/>
    <lineage>
        <taxon>Bacteria</taxon>
        <taxon>Pseudomonadati</taxon>
        <taxon>Pseudomonadota</taxon>
        <taxon>Alphaproteobacteria</taxon>
        <taxon>Hyphomicrobiales</taxon>
        <taxon>Amorphaceae</taxon>
        <taxon>Acuticoccus</taxon>
    </lineage>
</organism>
<keyword evidence="5" id="KW-1185">Reference proteome</keyword>
<dbReference type="Pfam" id="PF00106">
    <property type="entry name" value="adh_short"/>
    <property type="match status" value="1"/>
</dbReference>
<gene>
    <name evidence="4" type="ORF">DLJ53_27875</name>
</gene>
<dbReference type="InterPro" id="IPR020904">
    <property type="entry name" value="Sc_DH/Rdtase_CS"/>
</dbReference>
<evidence type="ECO:0000256" key="2">
    <source>
        <dbReference type="ARBA" id="ARBA00023002"/>
    </source>
</evidence>
<dbReference type="AlphaFoldDB" id="A0A8B2NRA6"/>
<sequence length="324" mass="34436">MSAATPSPRSRRAGASTPEDLPRDAAEGEPARGRTGTAPLPPLIIVTGASGGIGQALAERLARPGLTVGLVGRNAQGLATATEAVERRGGRAISSRIDITTGAFEHWAEDVAERYTLKGLYSNAGLSAGPPDPRALESAEDTERLVRTNLLANINCIRVIVERMRAQTVPARQRRHIGIVASTAGLMPTPDLAVYSATKAGLIAYGHALRPRLARDGITVTVLCPGFVTSPMSERHKGAKPFEISADRAALKIIGATEAGRRTSVFPLPYRLLSLGEAIAPGGIIDRIVPTFRARIEPDPRVEPTFTSRKLDRDRPDDPQGDES</sequence>
<dbReference type="Proteomes" id="UP000249590">
    <property type="component" value="Unassembled WGS sequence"/>
</dbReference>
<comment type="similarity">
    <text evidence="1">Belongs to the short-chain dehydrogenases/reductases (SDR) family.</text>
</comment>